<name>M0QJU5_9ACTN</name>
<proteinExistence type="predicted"/>
<evidence type="ECO:0000313" key="4">
    <source>
        <dbReference type="Proteomes" id="UP000011666"/>
    </source>
</evidence>
<keyword evidence="2" id="KW-1133">Transmembrane helix</keyword>
<keyword evidence="2" id="KW-0472">Membrane</keyword>
<dbReference type="STRING" id="1223545.GS4_19_00130"/>
<keyword evidence="4" id="KW-1185">Reference proteome</keyword>
<keyword evidence="2" id="KW-0812">Transmembrane</keyword>
<evidence type="ECO:0000256" key="2">
    <source>
        <dbReference type="SAM" id="Phobius"/>
    </source>
</evidence>
<protein>
    <submittedName>
        <fullName evidence="3">Uncharacterized protein</fullName>
    </submittedName>
</protein>
<dbReference type="RefSeq" id="WP_007621295.1">
    <property type="nucleotide sequence ID" value="NZ_BANX01000019.1"/>
</dbReference>
<dbReference type="EMBL" id="BANX01000019">
    <property type="protein sequence ID" value="GAC68823.1"/>
    <property type="molecule type" value="Genomic_DNA"/>
</dbReference>
<dbReference type="Proteomes" id="UP000011666">
    <property type="component" value="Unassembled WGS sequence"/>
</dbReference>
<evidence type="ECO:0000313" key="3">
    <source>
        <dbReference type="EMBL" id="GAC68823.1"/>
    </source>
</evidence>
<dbReference type="eggNOG" id="ENOG5031QIM">
    <property type="taxonomic scope" value="Bacteria"/>
</dbReference>
<dbReference type="AlphaFoldDB" id="M0QJU5"/>
<feature type="compositionally biased region" description="Basic and acidic residues" evidence="1">
    <location>
        <begin position="37"/>
        <end position="46"/>
    </location>
</feature>
<feature type="compositionally biased region" description="Pro residues" evidence="1">
    <location>
        <begin position="1"/>
        <end position="18"/>
    </location>
</feature>
<reference evidence="3 4" key="1">
    <citation type="submission" date="2013-01" db="EMBL/GenBank/DDBJ databases">
        <title>Whole genome shotgun sequence of Gordonia soli NBRC 108243.</title>
        <authorList>
            <person name="Isaki-Nakamura S."/>
            <person name="Hosoyama A."/>
            <person name="Tsuchikane K."/>
            <person name="Ando Y."/>
            <person name="Baba S."/>
            <person name="Ohji S."/>
            <person name="Hamada M."/>
            <person name="Tamura T."/>
            <person name="Yamazoe A."/>
            <person name="Yamazaki S."/>
            <person name="Fujita N."/>
        </authorList>
    </citation>
    <scope>NUCLEOTIDE SEQUENCE [LARGE SCALE GENOMIC DNA]</scope>
    <source>
        <strain evidence="3 4">NBRC 108243</strain>
    </source>
</reference>
<comment type="caution">
    <text evidence="3">The sequence shown here is derived from an EMBL/GenBank/DDBJ whole genome shotgun (WGS) entry which is preliminary data.</text>
</comment>
<evidence type="ECO:0000256" key="1">
    <source>
        <dbReference type="SAM" id="MobiDB-lite"/>
    </source>
</evidence>
<organism evidence="3 4">
    <name type="scientific">Gordonia soli NBRC 108243</name>
    <dbReference type="NCBI Taxonomy" id="1223545"/>
    <lineage>
        <taxon>Bacteria</taxon>
        <taxon>Bacillati</taxon>
        <taxon>Actinomycetota</taxon>
        <taxon>Actinomycetes</taxon>
        <taxon>Mycobacteriales</taxon>
        <taxon>Gordoniaceae</taxon>
        <taxon>Gordonia</taxon>
    </lineage>
</organism>
<accession>M0QJU5</accession>
<feature type="region of interest" description="Disordered" evidence="1">
    <location>
        <begin position="1"/>
        <end position="56"/>
    </location>
</feature>
<sequence length="151" mass="17222">MTVAPPPPSDEPSPPPRGPTRDERQNRTAEPPPPERGLTRDERGRDLSAAQADVEAETSTVRRYLRSMSPRYVLSMAEGYPVGIKQFLQFCLILIYPAWVFAILVGAVVHGVFYVTIYPLLLLLFWPLRAYQKRHHPEEYAAVQARHSKKR</sequence>
<feature type="transmembrane region" description="Helical" evidence="2">
    <location>
        <begin position="101"/>
        <end position="126"/>
    </location>
</feature>
<gene>
    <name evidence="3" type="ORF">GS4_19_00130</name>
</gene>